<dbReference type="PANTHER" id="PTHR47706">
    <property type="entry name" value="NMRA-LIKE FAMILY PROTEIN"/>
    <property type="match status" value="1"/>
</dbReference>
<dbReference type="InterPro" id="IPR045312">
    <property type="entry name" value="PCBER-like"/>
</dbReference>
<proteinExistence type="inferred from homology"/>
<dbReference type="GO" id="GO:0016491">
    <property type="term" value="F:oxidoreductase activity"/>
    <property type="evidence" value="ECO:0007669"/>
    <property type="project" value="UniProtKB-KW"/>
</dbReference>
<evidence type="ECO:0000313" key="6">
    <source>
        <dbReference type="Proteomes" id="UP000188318"/>
    </source>
</evidence>
<protein>
    <recommendedName>
        <fullName evidence="4">NAD(P)-binding domain-containing protein</fullName>
    </recommendedName>
</protein>
<dbReference type="VEuPathDB" id="FungiDB:ASPCADRAFT_407070"/>
<dbReference type="OrthoDB" id="419598at2759"/>
<dbReference type="OMA" id="QFLVITM"/>
<dbReference type="AlphaFoldDB" id="A0A1R3RIL1"/>
<keyword evidence="6" id="KW-1185">Reference proteome</keyword>
<dbReference type="InterPro" id="IPR036291">
    <property type="entry name" value="NAD(P)-bd_dom_sf"/>
</dbReference>
<dbReference type="Gene3D" id="3.90.25.10">
    <property type="entry name" value="UDP-galactose 4-epimerase, domain 1"/>
    <property type="match status" value="1"/>
</dbReference>
<evidence type="ECO:0000256" key="1">
    <source>
        <dbReference type="ARBA" id="ARBA00005725"/>
    </source>
</evidence>
<reference evidence="6" key="1">
    <citation type="journal article" date="2017" name="Genome Biol.">
        <title>Comparative genomics reveals high biological diversity and specific adaptations in the industrially and medically important fungal genus Aspergillus.</title>
        <authorList>
            <person name="de Vries R.P."/>
            <person name="Riley R."/>
            <person name="Wiebenga A."/>
            <person name="Aguilar-Osorio G."/>
            <person name="Amillis S."/>
            <person name="Uchima C.A."/>
            <person name="Anderluh G."/>
            <person name="Asadollahi M."/>
            <person name="Askin M."/>
            <person name="Barry K."/>
            <person name="Battaglia E."/>
            <person name="Bayram O."/>
            <person name="Benocci T."/>
            <person name="Braus-Stromeyer S.A."/>
            <person name="Caldana C."/>
            <person name="Canovas D."/>
            <person name="Cerqueira G.C."/>
            <person name="Chen F."/>
            <person name="Chen W."/>
            <person name="Choi C."/>
            <person name="Clum A."/>
            <person name="Dos Santos R.A."/>
            <person name="Damasio A.R."/>
            <person name="Diallinas G."/>
            <person name="Emri T."/>
            <person name="Fekete E."/>
            <person name="Flipphi M."/>
            <person name="Freyberg S."/>
            <person name="Gallo A."/>
            <person name="Gournas C."/>
            <person name="Habgood R."/>
            <person name="Hainaut M."/>
            <person name="Harispe M.L."/>
            <person name="Henrissat B."/>
            <person name="Hilden K.S."/>
            <person name="Hope R."/>
            <person name="Hossain A."/>
            <person name="Karabika E."/>
            <person name="Karaffa L."/>
            <person name="Karanyi Z."/>
            <person name="Krasevec N."/>
            <person name="Kuo A."/>
            <person name="Kusch H."/>
            <person name="LaButti K."/>
            <person name="Lagendijk E.L."/>
            <person name="Lapidus A."/>
            <person name="Levasseur A."/>
            <person name="Lindquist E."/>
            <person name="Lipzen A."/>
            <person name="Logrieco A.F."/>
            <person name="MacCabe A."/>
            <person name="Maekelae M.R."/>
            <person name="Malavazi I."/>
            <person name="Melin P."/>
            <person name="Meyer V."/>
            <person name="Mielnichuk N."/>
            <person name="Miskei M."/>
            <person name="Molnar A.P."/>
            <person name="Mule G."/>
            <person name="Ngan C.Y."/>
            <person name="Orejas M."/>
            <person name="Orosz E."/>
            <person name="Ouedraogo J.P."/>
            <person name="Overkamp K.M."/>
            <person name="Park H.-S."/>
            <person name="Perrone G."/>
            <person name="Piumi F."/>
            <person name="Punt P.J."/>
            <person name="Ram A.F."/>
            <person name="Ramon A."/>
            <person name="Rauscher S."/>
            <person name="Record E."/>
            <person name="Riano-Pachon D.M."/>
            <person name="Robert V."/>
            <person name="Roehrig J."/>
            <person name="Ruller R."/>
            <person name="Salamov A."/>
            <person name="Salih N.S."/>
            <person name="Samson R.A."/>
            <person name="Sandor E."/>
            <person name="Sanguinetti M."/>
            <person name="Schuetze T."/>
            <person name="Sepcic K."/>
            <person name="Shelest E."/>
            <person name="Sherlock G."/>
            <person name="Sophianopoulou V."/>
            <person name="Squina F.M."/>
            <person name="Sun H."/>
            <person name="Susca A."/>
            <person name="Todd R.B."/>
            <person name="Tsang A."/>
            <person name="Unkles S.E."/>
            <person name="van de Wiele N."/>
            <person name="van Rossen-Uffink D."/>
            <person name="Oliveira J.V."/>
            <person name="Vesth T.C."/>
            <person name="Visser J."/>
            <person name="Yu J.-H."/>
            <person name="Zhou M."/>
            <person name="Andersen M.R."/>
            <person name="Archer D.B."/>
            <person name="Baker S.E."/>
            <person name="Benoit I."/>
            <person name="Brakhage A.A."/>
            <person name="Braus G.H."/>
            <person name="Fischer R."/>
            <person name="Frisvad J.C."/>
            <person name="Goldman G.H."/>
            <person name="Houbraken J."/>
            <person name="Oakley B."/>
            <person name="Pocsi I."/>
            <person name="Scazzocchio C."/>
            <person name="Seiboth B."/>
            <person name="vanKuyk P.A."/>
            <person name="Wortman J."/>
            <person name="Dyer P.S."/>
            <person name="Grigoriev I.V."/>
        </authorList>
    </citation>
    <scope>NUCLEOTIDE SEQUENCE [LARGE SCALE GENOMIC DNA]</scope>
    <source>
        <strain evidence="6">ITEM 5010</strain>
    </source>
</reference>
<comment type="similarity">
    <text evidence="1">Belongs to the NmrA-type oxidoreductase family. Isoflavone reductase subfamily.</text>
</comment>
<evidence type="ECO:0000256" key="3">
    <source>
        <dbReference type="ARBA" id="ARBA00023002"/>
    </source>
</evidence>
<dbReference type="InterPro" id="IPR051609">
    <property type="entry name" value="NmrA/Isoflavone_reductase-like"/>
</dbReference>
<sequence length="336" mass="37587">MLSEYAKDQPAGFTNRIERVAIVGAGGSIGRHIATELVKTGKHTVTGLTRADSKNKLPDGVKPAYINYDDESTLVTVLQGQQFLVITMSVMAPPDTQSKLFRAAAKAGVPYIMPNGYGSDFTNDALAKETRRGNVIRKSLQEIEATNVSSWITLVCGFWYEFSMARGEDSFGFDVENRKLTLIDDGNTKINVSTWDQCGRAVAALLSLKELPDAPDDTSPTVSTWKNKPLYIASFTISQRDIFESWKIVSRNVDGEWTIDYESSKTRYERGLERSKRGDRMGYVQALYTRQFYPNGDGNFGKKHGLANDILQLPREDLDECTKRAKEMIDSGYVYH</sequence>
<accession>A0A1R3RIL1</accession>
<evidence type="ECO:0000259" key="4">
    <source>
        <dbReference type="Pfam" id="PF13460"/>
    </source>
</evidence>
<dbReference type="STRING" id="602072.A0A1R3RIL1"/>
<name>A0A1R3RIL1_ASPC5</name>
<dbReference type="Gene3D" id="3.40.50.720">
    <property type="entry name" value="NAD(P)-binding Rossmann-like Domain"/>
    <property type="match status" value="1"/>
</dbReference>
<feature type="domain" description="NAD(P)-binding" evidence="4">
    <location>
        <begin position="24"/>
        <end position="119"/>
    </location>
</feature>
<dbReference type="CDD" id="cd05259">
    <property type="entry name" value="PCBER_SDR_a"/>
    <property type="match status" value="1"/>
</dbReference>
<evidence type="ECO:0000256" key="2">
    <source>
        <dbReference type="ARBA" id="ARBA00022857"/>
    </source>
</evidence>
<keyword evidence="2" id="KW-0521">NADP</keyword>
<dbReference type="SUPFAM" id="SSF51735">
    <property type="entry name" value="NAD(P)-binding Rossmann-fold domains"/>
    <property type="match status" value="1"/>
</dbReference>
<dbReference type="Pfam" id="PF13460">
    <property type="entry name" value="NAD_binding_10"/>
    <property type="match status" value="1"/>
</dbReference>
<dbReference type="InterPro" id="IPR016040">
    <property type="entry name" value="NAD(P)-bd_dom"/>
</dbReference>
<evidence type="ECO:0000313" key="5">
    <source>
        <dbReference type="EMBL" id="OOF94310.1"/>
    </source>
</evidence>
<gene>
    <name evidence="5" type="ORF">ASPCADRAFT_407070</name>
</gene>
<dbReference type="PANTHER" id="PTHR47706:SF7">
    <property type="entry name" value="CIPA-LIKE, PUTATIVE (AFU_ORTHOLOGUE AFUA_1G01630)-RELATED"/>
    <property type="match status" value="1"/>
</dbReference>
<organism evidence="5 6">
    <name type="scientific">Aspergillus carbonarius (strain ITEM 5010)</name>
    <dbReference type="NCBI Taxonomy" id="602072"/>
    <lineage>
        <taxon>Eukaryota</taxon>
        <taxon>Fungi</taxon>
        <taxon>Dikarya</taxon>
        <taxon>Ascomycota</taxon>
        <taxon>Pezizomycotina</taxon>
        <taxon>Eurotiomycetes</taxon>
        <taxon>Eurotiomycetidae</taxon>
        <taxon>Eurotiales</taxon>
        <taxon>Aspergillaceae</taxon>
        <taxon>Aspergillus</taxon>
        <taxon>Aspergillus subgen. Circumdati</taxon>
    </lineage>
</organism>
<keyword evidence="3" id="KW-0560">Oxidoreductase</keyword>
<dbReference type="Proteomes" id="UP000188318">
    <property type="component" value="Unassembled WGS sequence"/>
</dbReference>
<dbReference type="EMBL" id="KV907502">
    <property type="protein sequence ID" value="OOF94310.1"/>
    <property type="molecule type" value="Genomic_DNA"/>
</dbReference>